<dbReference type="FunCoup" id="D8R5J7">
    <property type="interactions" value="2585"/>
</dbReference>
<dbReference type="PROSITE" id="PS00061">
    <property type="entry name" value="ADH_SHORT"/>
    <property type="match status" value="1"/>
</dbReference>
<dbReference type="Pfam" id="PF00107">
    <property type="entry name" value="ADH_zinc_N"/>
    <property type="match status" value="1"/>
</dbReference>
<keyword evidence="1" id="KW-0560">Oxidoreductase</keyword>
<dbReference type="GO" id="GO:0008270">
    <property type="term" value="F:zinc ion binding"/>
    <property type="evidence" value="ECO:0007669"/>
    <property type="project" value="InterPro"/>
</dbReference>
<dbReference type="Pfam" id="PF00106">
    <property type="entry name" value="adh_short"/>
    <property type="match status" value="1"/>
</dbReference>
<dbReference type="Gramene" id="EFJ32500">
    <property type="protein sequence ID" value="EFJ32500"/>
    <property type="gene ID" value="SELMODRAFT_168073"/>
</dbReference>
<evidence type="ECO:0000256" key="1">
    <source>
        <dbReference type="ARBA" id="ARBA00023002"/>
    </source>
</evidence>
<dbReference type="Pfam" id="PF08240">
    <property type="entry name" value="ADH_N"/>
    <property type="match status" value="1"/>
</dbReference>
<dbReference type="HOGENOM" id="CLU_026673_28_1_1"/>
<dbReference type="InterPro" id="IPR051397">
    <property type="entry name" value="Zn-ADH-like_protein"/>
</dbReference>
<dbReference type="GO" id="GO:0016491">
    <property type="term" value="F:oxidoreductase activity"/>
    <property type="evidence" value="ECO:0000318"/>
    <property type="project" value="GO_Central"/>
</dbReference>
<dbReference type="OrthoDB" id="48317at2759"/>
<dbReference type="Gene3D" id="3.40.50.720">
    <property type="entry name" value="NAD(P)-binding Rossmann-like Domain"/>
    <property type="match status" value="2"/>
</dbReference>
<dbReference type="SMART" id="SM00829">
    <property type="entry name" value="PKS_ER"/>
    <property type="match status" value="1"/>
</dbReference>
<evidence type="ECO:0000313" key="3">
    <source>
        <dbReference type="EMBL" id="EFJ32500.1"/>
    </source>
</evidence>
<dbReference type="STRING" id="88036.D8R5J7"/>
<reference evidence="3 4" key="1">
    <citation type="journal article" date="2011" name="Science">
        <title>The Selaginella genome identifies genetic changes associated with the evolution of vascular plants.</title>
        <authorList>
            <person name="Banks J.A."/>
            <person name="Nishiyama T."/>
            <person name="Hasebe M."/>
            <person name="Bowman J.L."/>
            <person name="Gribskov M."/>
            <person name="dePamphilis C."/>
            <person name="Albert V.A."/>
            <person name="Aono N."/>
            <person name="Aoyama T."/>
            <person name="Ambrose B.A."/>
            <person name="Ashton N.W."/>
            <person name="Axtell M.J."/>
            <person name="Barker E."/>
            <person name="Barker M.S."/>
            <person name="Bennetzen J.L."/>
            <person name="Bonawitz N.D."/>
            <person name="Chapple C."/>
            <person name="Cheng C."/>
            <person name="Correa L.G."/>
            <person name="Dacre M."/>
            <person name="DeBarry J."/>
            <person name="Dreyer I."/>
            <person name="Elias M."/>
            <person name="Engstrom E.M."/>
            <person name="Estelle M."/>
            <person name="Feng L."/>
            <person name="Finet C."/>
            <person name="Floyd S.K."/>
            <person name="Frommer W.B."/>
            <person name="Fujita T."/>
            <person name="Gramzow L."/>
            <person name="Gutensohn M."/>
            <person name="Harholt J."/>
            <person name="Hattori M."/>
            <person name="Heyl A."/>
            <person name="Hirai T."/>
            <person name="Hiwatashi Y."/>
            <person name="Ishikawa M."/>
            <person name="Iwata M."/>
            <person name="Karol K.G."/>
            <person name="Koehler B."/>
            <person name="Kolukisaoglu U."/>
            <person name="Kubo M."/>
            <person name="Kurata T."/>
            <person name="Lalonde S."/>
            <person name="Li K."/>
            <person name="Li Y."/>
            <person name="Litt A."/>
            <person name="Lyons E."/>
            <person name="Manning G."/>
            <person name="Maruyama T."/>
            <person name="Michael T.P."/>
            <person name="Mikami K."/>
            <person name="Miyazaki S."/>
            <person name="Morinaga S."/>
            <person name="Murata T."/>
            <person name="Mueller-Roeber B."/>
            <person name="Nelson D.R."/>
            <person name="Obara M."/>
            <person name="Oguri Y."/>
            <person name="Olmstead R.G."/>
            <person name="Onodera N."/>
            <person name="Petersen B.L."/>
            <person name="Pils B."/>
            <person name="Prigge M."/>
            <person name="Rensing S.A."/>
            <person name="Riano-Pachon D.M."/>
            <person name="Roberts A.W."/>
            <person name="Sato Y."/>
            <person name="Scheller H.V."/>
            <person name="Schulz B."/>
            <person name="Schulz C."/>
            <person name="Shakirov E.V."/>
            <person name="Shibagaki N."/>
            <person name="Shinohara N."/>
            <person name="Shippen D.E."/>
            <person name="Soerensen I."/>
            <person name="Sotooka R."/>
            <person name="Sugimoto N."/>
            <person name="Sugita M."/>
            <person name="Sumikawa N."/>
            <person name="Tanurdzic M."/>
            <person name="Theissen G."/>
            <person name="Ulvskov P."/>
            <person name="Wakazuki S."/>
            <person name="Weng J.K."/>
            <person name="Willats W.W."/>
            <person name="Wipf D."/>
            <person name="Wolf P.G."/>
            <person name="Yang L."/>
            <person name="Zimmer A.D."/>
            <person name="Zhu Q."/>
            <person name="Mitros T."/>
            <person name="Hellsten U."/>
            <person name="Loque D."/>
            <person name="Otillar R."/>
            <person name="Salamov A."/>
            <person name="Schmutz J."/>
            <person name="Shapiro H."/>
            <person name="Lindquist E."/>
            <person name="Lucas S."/>
            <person name="Rokhsar D."/>
            <person name="Grigoriev I.V."/>
        </authorList>
    </citation>
    <scope>NUCLEOTIDE SEQUENCE [LARGE SCALE GENOMIC DNA]</scope>
</reference>
<dbReference type="InterPro" id="IPR020843">
    <property type="entry name" value="ER"/>
</dbReference>
<dbReference type="PROSITE" id="PS01162">
    <property type="entry name" value="QOR_ZETA_CRYSTAL"/>
    <property type="match status" value="1"/>
</dbReference>
<dbReference type="InterPro" id="IPR013149">
    <property type="entry name" value="ADH-like_C"/>
</dbReference>
<dbReference type="Proteomes" id="UP000001514">
    <property type="component" value="Unassembled WGS sequence"/>
</dbReference>
<dbReference type="InterPro" id="IPR011032">
    <property type="entry name" value="GroES-like_sf"/>
</dbReference>
<dbReference type="InterPro" id="IPR036291">
    <property type="entry name" value="NAD(P)-bd_dom_sf"/>
</dbReference>
<accession>D8R5J7</accession>
<feature type="domain" description="Enoyl reductase (ER)" evidence="2">
    <location>
        <begin position="290"/>
        <end position="617"/>
    </location>
</feature>
<organism evidence="4">
    <name type="scientific">Selaginella moellendorffii</name>
    <name type="common">Spikemoss</name>
    <dbReference type="NCBI Taxonomy" id="88036"/>
    <lineage>
        <taxon>Eukaryota</taxon>
        <taxon>Viridiplantae</taxon>
        <taxon>Streptophyta</taxon>
        <taxon>Embryophyta</taxon>
        <taxon>Tracheophyta</taxon>
        <taxon>Lycopodiopsida</taxon>
        <taxon>Selaginellales</taxon>
        <taxon>Selaginellaceae</taxon>
        <taxon>Selaginella</taxon>
    </lineage>
</organism>
<dbReference type="EMBL" id="GL377572">
    <property type="protein sequence ID" value="EFJ32500.1"/>
    <property type="molecule type" value="Genomic_DNA"/>
</dbReference>
<gene>
    <name evidence="3" type="ORF">SELMODRAFT_168073</name>
</gene>
<dbReference type="PRINTS" id="PR00080">
    <property type="entry name" value="SDRFAMILY"/>
</dbReference>
<dbReference type="eggNOG" id="KOG4169">
    <property type="taxonomic scope" value="Eukaryota"/>
</dbReference>
<evidence type="ECO:0000259" key="2">
    <source>
        <dbReference type="SMART" id="SM00829"/>
    </source>
</evidence>
<dbReference type="FunFam" id="3.40.50.720:FF:000084">
    <property type="entry name" value="Short-chain dehydrogenase reductase"/>
    <property type="match status" value="1"/>
</dbReference>
<keyword evidence="4" id="KW-1185">Reference proteome</keyword>
<dbReference type="InterPro" id="IPR020904">
    <property type="entry name" value="Sc_DH/Rdtase_CS"/>
</dbReference>
<dbReference type="CDD" id="cd08250">
    <property type="entry name" value="Mgc45594_like"/>
    <property type="match status" value="1"/>
</dbReference>
<dbReference type="PRINTS" id="PR00081">
    <property type="entry name" value="GDHRDH"/>
</dbReference>
<dbReference type="Gene3D" id="3.90.180.10">
    <property type="entry name" value="Medium-chain alcohol dehydrogenases, catalytic domain"/>
    <property type="match status" value="1"/>
</dbReference>
<dbReference type="SUPFAM" id="SSF51735">
    <property type="entry name" value="NAD(P)-binding Rossmann-fold domains"/>
    <property type="match status" value="2"/>
</dbReference>
<name>D8R5J7_SELML</name>
<dbReference type="FunFam" id="3.40.50.720:FF:000121">
    <property type="entry name" value="Prostaglandin reductase 2"/>
    <property type="match status" value="1"/>
</dbReference>
<proteinExistence type="predicted"/>
<dbReference type="AlphaFoldDB" id="D8R5J7"/>
<dbReference type="InterPro" id="IPR013154">
    <property type="entry name" value="ADH-like_N"/>
</dbReference>
<dbReference type="KEGG" id="smo:SELMODRAFT_168073"/>
<dbReference type="InParanoid" id="D8R5J7"/>
<dbReference type="OMA" id="GKHVDTY"/>
<dbReference type="PANTHER" id="PTHR43677">
    <property type="entry name" value="SHORT-CHAIN DEHYDROGENASE/REDUCTASE"/>
    <property type="match status" value="1"/>
</dbReference>
<evidence type="ECO:0000313" key="4">
    <source>
        <dbReference type="Proteomes" id="UP000001514"/>
    </source>
</evidence>
<sequence>MIIGAGHAALITGAGSGIGRALALALAEKGASVSIVDFDSGNGLETLNLVKEVHSRLGISGTAAIFVQCDVTKPEELSLAFAKHHSAFGRLDVCINSAGIGGNSDFINDDKGTWRRVIDVNFVAIVECTRQAVKAMRARGQPGVIINLASAAGLYPAPLMPIYSGSKGGVVLFTRSLSRLRREKIRVNALCPEFIETPMAKSLDRKIIDITGGYLSMDKLIHGAFQLIEDDSKGGVCLWITNRRGPEYWPSEEEENKFLVHGRRKRIPQESKGLPSPNLPTSFDQLMVHKLSSNFRVATKIVTVPLRLPVREGHVLIKNYYAGVNASDVNYSSGRYFANEKEALSRLPFVAGFESVGVVAGIGPGVALDEIALGSAVATFSYGGFTEYSQVPAKSVIPVPSPTPEVVAILVSGLTASLGLQEAGKMRSGETVLVTAAAGGTGQFAVQLAKLAGNKVIGTCGGSDKAALLSSLGVDRVIDYKAEDIKTVLKKEYPRGVDLVYESVGGTMFDTCLNALATFGRLIVIGMISQYQGEGGWQPRNYPGLCEKLLWKSQTIVGFYLMHHNKLWKEHVAKLHSLHSRGKLKIAVDPTPFTGLSSACDAVEYLHSGKSVGKVIIRISMDAPALQISRL</sequence>
<dbReference type="SUPFAM" id="SSF50129">
    <property type="entry name" value="GroES-like"/>
    <property type="match status" value="1"/>
</dbReference>
<dbReference type="eggNOG" id="KOG1196">
    <property type="taxonomic scope" value="Eukaryota"/>
</dbReference>
<dbReference type="InterPro" id="IPR002364">
    <property type="entry name" value="Quin_OxRdtase/zeta-crystal_CS"/>
</dbReference>
<dbReference type="PANTHER" id="PTHR43677:SF3">
    <property type="entry name" value="PROSTAGLANDIN REDUCTASE 3"/>
    <property type="match status" value="1"/>
</dbReference>
<dbReference type="InterPro" id="IPR002347">
    <property type="entry name" value="SDR_fam"/>
</dbReference>
<protein>
    <recommendedName>
        <fullName evidence="2">Enoyl reductase (ER) domain-containing protein</fullName>
    </recommendedName>
</protein>